<reference evidence="3" key="1">
    <citation type="submission" date="2016-10" db="EMBL/GenBank/DDBJ databases">
        <authorList>
            <person name="Varghese N."/>
            <person name="Submissions S."/>
        </authorList>
    </citation>
    <scope>NUCLEOTIDE SEQUENCE [LARGE SCALE GENOMIC DNA]</scope>
    <source>
        <strain evidence="3">CGMCC 1.7736</strain>
    </source>
</reference>
<feature type="transmembrane region" description="Helical" evidence="1">
    <location>
        <begin position="16"/>
        <end position="33"/>
    </location>
</feature>
<keyword evidence="1" id="KW-0472">Membrane</keyword>
<dbReference type="Proteomes" id="UP000198531">
    <property type="component" value="Unassembled WGS sequence"/>
</dbReference>
<feature type="transmembrane region" description="Helical" evidence="1">
    <location>
        <begin position="91"/>
        <end position="110"/>
    </location>
</feature>
<keyword evidence="3" id="KW-1185">Reference proteome</keyword>
<name>A0A1I6IGF7_9EURY</name>
<feature type="transmembrane region" description="Helical" evidence="1">
    <location>
        <begin position="122"/>
        <end position="140"/>
    </location>
</feature>
<accession>A0A1I6IGF7</accession>
<feature type="transmembrane region" description="Helical" evidence="1">
    <location>
        <begin position="68"/>
        <end position="85"/>
    </location>
</feature>
<gene>
    <name evidence="2" type="ORF">SAMN04487947_3196</name>
</gene>
<keyword evidence="1" id="KW-0812">Transmembrane</keyword>
<keyword evidence="1" id="KW-1133">Transmembrane helix</keyword>
<dbReference type="AlphaFoldDB" id="A0A1I6IGF7"/>
<evidence type="ECO:0000256" key="1">
    <source>
        <dbReference type="SAM" id="Phobius"/>
    </source>
</evidence>
<proteinExistence type="predicted"/>
<evidence type="ECO:0000313" key="3">
    <source>
        <dbReference type="Proteomes" id="UP000198531"/>
    </source>
</evidence>
<evidence type="ECO:0000313" key="2">
    <source>
        <dbReference type="EMBL" id="SFR65773.1"/>
    </source>
</evidence>
<sequence>MSQALPEEWFVIDDRVNAAIAWILTAVVAAVGVSNLLEGAFVVTALAVVTAGVAVVPALSRRSWTKTVPWWMLLLASLPLVVVTYDRSLLGDAVFSVSIAMLALLVVVALQMVTTVRMTPNFAIGFVMVVTMGTAGLWALGSGASARYLGTAFVETNEELMLVFSAVSVASVFSAFAFRWYFRRQLEANLEDGSPAEVETA</sequence>
<dbReference type="OrthoDB" id="342532at2157"/>
<feature type="transmembrane region" description="Helical" evidence="1">
    <location>
        <begin position="39"/>
        <end position="59"/>
    </location>
</feature>
<protein>
    <submittedName>
        <fullName evidence="2">Uncharacterized protein</fullName>
    </submittedName>
</protein>
<organism evidence="2 3">
    <name type="scientific">Halogeometricum rufum</name>
    <dbReference type="NCBI Taxonomy" id="553469"/>
    <lineage>
        <taxon>Archaea</taxon>
        <taxon>Methanobacteriati</taxon>
        <taxon>Methanobacteriota</taxon>
        <taxon>Stenosarchaea group</taxon>
        <taxon>Halobacteria</taxon>
        <taxon>Halobacteriales</taxon>
        <taxon>Haloferacaceae</taxon>
        <taxon>Halogeometricum</taxon>
    </lineage>
</organism>
<dbReference type="RefSeq" id="WP_177232668.1">
    <property type="nucleotide sequence ID" value="NZ_FOYT01000003.1"/>
</dbReference>
<dbReference type="EMBL" id="FOYT01000003">
    <property type="protein sequence ID" value="SFR65773.1"/>
    <property type="molecule type" value="Genomic_DNA"/>
</dbReference>
<feature type="transmembrane region" description="Helical" evidence="1">
    <location>
        <begin position="160"/>
        <end position="182"/>
    </location>
</feature>